<feature type="compositionally biased region" description="Basic and acidic residues" evidence="1">
    <location>
        <begin position="40"/>
        <end position="54"/>
    </location>
</feature>
<accession>A0A5B0LPF3</accession>
<evidence type="ECO:0000256" key="1">
    <source>
        <dbReference type="SAM" id="MobiDB-lite"/>
    </source>
</evidence>
<evidence type="ECO:0000313" key="2">
    <source>
        <dbReference type="EMBL" id="KAA1066255.1"/>
    </source>
</evidence>
<gene>
    <name evidence="2" type="ORF">PGT21_026619</name>
</gene>
<feature type="compositionally biased region" description="Polar residues" evidence="1">
    <location>
        <begin position="55"/>
        <end position="66"/>
    </location>
</feature>
<organism evidence="2 3">
    <name type="scientific">Puccinia graminis f. sp. tritici</name>
    <dbReference type="NCBI Taxonomy" id="56615"/>
    <lineage>
        <taxon>Eukaryota</taxon>
        <taxon>Fungi</taxon>
        <taxon>Dikarya</taxon>
        <taxon>Basidiomycota</taxon>
        <taxon>Pucciniomycotina</taxon>
        <taxon>Pucciniomycetes</taxon>
        <taxon>Pucciniales</taxon>
        <taxon>Pucciniaceae</taxon>
        <taxon>Puccinia</taxon>
    </lineage>
</organism>
<dbReference type="AlphaFoldDB" id="A0A5B0LPF3"/>
<reference evidence="2 3" key="1">
    <citation type="submission" date="2019-05" db="EMBL/GenBank/DDBJ databases">
        <title>Emergence of the Ug99 lineage of the wheat stem rust pathogen through somatic hybridization.</title>
        <authorList>
            <person name="Li F."/>
            <person name="Upadhyaya N.M."/>
            <person name="Sperschneider J."/>
            <person name="Matny O."/>
            <person name="Nguyen-Phuc H."/>
            <person name="Mago R."/>
            <person name="Raley C."/>
            <person name="Miller M.E."/>
            <person name="Silverstein K.A.T."/>
            <person name="Henningsen E."/>
            <person name="Hirsch C.D."/>
            <person name="Visser B."/>
            <person name="Pretorius Z.A."/>
            <person name="Steffenson B.J."/>
            <person name="Schwessinger B."/>
            <person name="Dodds P.N."/>
            <person name="Figueroa M."/>
        </authorList>
    </citation>
    <scope>NUCLEOTIDE SEQUENCE [LARGE SCALE GENOMIC DNA]</scope>
    <source>
        <strain evidence="2">21-0</strain>
    </source>
</reference>
<comment type="caution">
    <text evidence="2">The sequence shown here is derived from an EMBL/GenBank/DDBJ whole genome shotgun (WGS) entry which is preliminary data.</text>
</comment>
<proteinExistence type="predicted"/>
<keyword evidence="3" id="KW-1185">Reference proteome</keyword>
<name>A0A5B0LPF3_PUCGR</name>
<dbReference type="EMBL" id="VSWC01000196">
    <property type="protein sequence ID" value="KAA1066255.1"/>
    <property type="molecule type" value="Genomic_DNA"/>
</dbReference>
<feature type="compositionally biased region" description="Basic and acidic residues" evidence="1">
    <location>
        <begin position="67"/>
        <end position="86"/>
    </location>
</feature>
<dbReference type="Proteomes" id="UP000324748">
    <property type="component" value="Unassembled WGS sequence"/>
</dbReference>
<protein>
    <submittedName>
        <fullName evidence="2">Uncharacterized protein</fullName>
    </submittedName>
</protein>
<sequence>MMVVELWWTRNFTNVFTGCRYNNNPFKVPLNTQIAQPQNKSEDSDSMESKESYEQKPTSLGRSSNKGRVEIPDEEAKRGSECGEKP</sequence>
<evidence type="ECO:0000313" key="3">
    <source>
        <dbReference type="Proteomes" id="UP000324748"/>
    </source>
</evidence>
<feature type="region of interest" description="Disordered" evidence="1">
    <location>
        <begin position="31"/>
        <end position="86"/>
    </location>
</feature>
<dbReference type="OrthoDB" id="10300363at2759"/>